<proteinExistence type="predicted"/>
<dbReference type="PROSITE" id="PS51257">
    <property type="entry name" value="PROKAR_LIPOPROTEIN"/>
    <property type="match status" value="1"/>
</dbReference>
<keyword evidence="3" id="KW-1185">Reference proteome</keyword>
<dbReference type="RefSeq" id="WP_380137575.1">
    <property type="nucleotide sequence ID" value="NZ_JBHLUI010000008.1"/>
</dbReference>
<sequence length="150" mass="15330">MRRPRAAGRIPLLALAVLLGCAGPPGDTLEPGSLPADGTATPEDVVRAYLGALQDGDAAAATALTAPPYADTDRWPADPPRIADVVVEPATGQPTTGTAAQGYAEAVSVRVSFDLHGADETMPDGPTSWGYVLARDDADAPWRIVDAGNG</sequence>
<feature type="signal peptide" evidence="1">
    <location>
        <begin position="1"/>
        <end position="22"/>
    </location>
</feature>
<evidence type="ECO:0000313" key="2">
    <source>
        <dbReference type="EMBL" id="MFB9377988.1"/>
    </source>
</evidence>
<gene>
    <name evidence="2" type="ORF">ACFFVI_13530</name>
</gene>
<evidence type="ECO:0008006" key="4">
    <source>
        <dbReference type="Google" id="ProtNLM"/>
    </source>
</evidence>
<reference evidence="2 3" key="1">
    <citation type="submission" date="2024-09" db="EMBL/GenBank/DDBJ databases">
        <authorList>
            <person name="Sun Q."/>
            <person name="Mori K."/>
        </authorList>
    </citation>
    <scope>NUCLEOTIDE SEQUENCE [LARGE SCALE GENOMIC DNA]</scope>
    <source>
        <strain evidence="2 3">TISTR 1856</strain>
    </source>
</reference>
<name>A0ABV5LV66_9ACTN</name>
<comment type="caution">
    <text evidence="2">The sequence shown here is derived from an EMBL/GenBank/DDBJ whole genome shotgun (WGS) entry which is preliminary data.</text>
</comment>
<dbReference type="Proteomes" id="UP001589748">
    <property type="component" value="Unassembled WGS sequence"/>
</dbReference>
<protein>
    <recommendedName>
        <fullName evidence="4">DUF4829 domain-containing protein</fullName>
    </recommendedName>
</protein>
<feature type="chain" id="PRO_5047302120" description="DUF4829 domain-containing protein" evidence="1">
    <location>
        <begin position="23"/>
        <end position="150"/>
    </location>
</feature>
<accession>A0ABV5LV66</accession>
<dbReference type="EMBL" id="JBHMDM010000007">
    <property type="protein sequence ID" value="MFB9377988.1"/>
    <property type="molecule type" value="Genomic_DNA"/>
</dbReference>
<organism evidence="2 3">
    <name type="scientific">Kineococcus gynurae</name>
    <dbReference type="NCBI Taxonomy" id="452979"/>
    <lineage>
        <taxon>Bacteria</taxon>
        <taxon>Bacillati</taxon>
        <taxon>Actinomycetota</taxon>
        <taxon>Actinomycetes</taxon>
        <taxon>Kineosporiales</taxon>
        <taxon>Kineosporiaceae</taxon>
        <taxon>Kineococcus</taxon>
    </lineage>
</organism>
<evidence type="ECO:0000313" key="3">
    <source>
        <dbReference type="Proteomes" id="UP001589748"/>
    </source>
</evidence>
<keyword evidence="1" id="KW-0732">Signal</keyword>
<evidence type="ECO:0000256" key="1">
    <source>
        <dbReference type="SAM" id="SignalP"/>
    </source>
</evidence>